<name>A0A1V4J5G2_PATFA</name>
<evidence type="ECO:0000256" key="1">
    <source>
        <dbReference type="SAM" id="MobiDB-lite"/>
    </source>
</evidence>
<dbReference type="STRING" id="372326.A0A1V4J5G2"/>
<gene>
    <name evidence="2" type="ORF">AV530_000488</name>
</gene>
<comment type="caution">
    <text evidence="2">The sequence shown here is derived from an EMBL/GenBank/DDBJ whole genome shotgun (WGS) entry which is preliminary data.</text>
</comment>
<dbReference type="EMBL" id="LSYS01009094">
    <property type="protein sequence ID" value="OPJ67396.1"/>
    <property type="molecule type" value="Genomic_DNA"/>
</dbReference>
<proteinExistence type="predicted"/>
<evidence type="ECO:0000313" key="2">
    <source>
        <dbReference type="EMBL" id="OPJ67396.1"/>
    </source>
</evidence>
<keyword evidence="3" id="KW-1185">Reference proteome</keyword>
<feature type="region of interest" description="Disordered" evidence="1">
    <location>
        <begin position="58"/>
        <end position="85"/>
    </location>
</feature>
<sequence length="85" mass="9098">MSYRDSQLWAGDNQGRVCVFGSSGGAFQPARYFDVGHRLQITGLWRSLGSLYTTSTDRTLRVGSTSPPTPRAPSAPGPTTTFSTG</sequence>
<dbReference type="Proteomes" id="UP000190648">
    <property type="component" value="Unassembled WGS sequence"/>
</dbReference>
<protein>
    <submittedName>
        <fullName evidence="2">Uncharacterized protein</fullName>
    </submittedName>
</protein>
<feature type="compositionally biased region" description="Pro residues" evidence="1">
    <location>
        <begin position="67"/>
        <end position="76"/>
    </location>
</feature>
<evidence type="ECO:0000313" key="3">
    <source>
        <dbReference type="Proteomes" id="UP000190648"/>
    </source>
</evidence>
<organism evidence="2 3">
    <name type="scientific">Patagioenas fasciata monilis</name>
    <dbReference type="NCBI Taxonomy" id="372326"/>
    <lineage>
        <taxon>Eukaryota</taxon>
        <taxon>Metazoa</taxon>
        <taxon>Chordata</taxon>
        <taxon>Craniata</taxon>
        <taxon>Vertebrata</taxon>
        <taxon>Euteleostomi</taxon>
        <taxon>Archelosauria</taxon>
        <taxon>Archosauria</taxon>
        <taxon>Dinosauria</taxon>
        <taxon>Saurischia</taxon>
        <taxon>Theropoda</taxon>
        <taxon>Coelurosauria</taxon>
        <taxon>Aves</taxon>
        <taxon>Neognathae</taxon>
        <taxon>Neoaves</taxon>
        <taxon>Columbimorphae</taxon>
        <taxon>Columbiformes</taxon>
        <taxon>Columbidae</taxon>
        <taxon>Patagioenas</taxon>
    </lineage>
</organism>
<reference evidence="2 3" key="1">
    <citation type="submission" date="2016-02" db="EMBL/GenBank/DDBJ databases">
        <title>Band-tailed pigeon sequencing and assembly.</title>
        <authorList>
            <person name="Soares A.E."/>
            <person name="Novak B.J."/>
            <person name="Rice E.S."/>
            <person name="O'Connell B."/>
            <person name="Chang D."/>
            <person name="Weber S."/>
            <person name="Shapiro B."/>
        </authorList>
    </citation>
    <scope>NUCLEOTIDE SEQUENCE [LARGE SCALE GENOMIC DNA]</scope>
    <source>
        <strain evidence="2">BTP2013</strain>
        <tissue evidence="2">Blood</tissue>
    </source>
</reference>
<accession>A0A1V4J5G2</accession>
<dbReference type="OrthoDB" id="71437at2759"/>
<dbReference type="AlphaFoldDB" id="A0A1V4J5G2"/>